<name>A0AAE3U8X3_9BACT</name>
<dbReference type="Proteomes" id="UP001228581">
    <property type="component" value="Unassembled WGS sequence"/>
</dbReference>
<sequence length="238" mass="26687">MNILILGYGKMGKMIEQIALSRGHQIKHKISADNIHELNQIDPKEIDVAIEFSEPGAVISNLYFCFDHHIPVVSGTTGWLDKRSEVETHCMQKNGAFFYASNYSLGVNIFFHINKVLAKLMNRYPDYDVVMEETHHTEKKDAPSGTALTLAGDILDEVVRKNNWVNHGGKNASELPIISHRIPNVPGTHVIRYTSQVDDIEIKHTAHNREGFALGAVLAAEWIVGKHGVFGMDDMLEF</sequence>
<dbReference type="Pfam" id="PF05173">
    <property type="entry name" value="DapB_C"/>
    <property type="match status" value="1"/>
</dbReference>
<dbReference type="RefSeq" id="WP_313979640.1">
    <property type="nucleotide sequence ID" value="NZ_JASJOR010000016.1"/>
</dbReference>
<dbReference type="SUPFAM" id="SSF51735">
    <property type="entry name" value="NAD(P)-binding Rossmann-fold domains"/>
    <property type="match status" value="1"/>
</dbReference>
<reference evidence="15 17" key="1">
    <citation type="submission" date="2023-05" db="EMBL/GenBank/DDBJ databases">
        <authorList>
            <person name="Zhang X."/>
        </authorList>
    </citation>
    <scope>NUCLEOTIDE SEQUENCE</scope>
    <source>
        <strain evidence="16 17">DM2B3-1</strain>
        <strain evidence="15">YF14B1</strain>
    </source>
</reference>
<evidence type="ECO:0000256" key="5">
    <source>
        <dbReference type="ARBA" id="ARBA00023002"/>
    </source>
</evidence>
<evidence type="ECO:0000256" key="12">
    <source>
        <dbReference type="NCBIfam" id="TIGR00036"/>
    </source>
</evidence>
<comment type="caution">
    <text evidence="15">The sequence shown here is derived from an EMBL/GenBank/DDBJ whole genome shotgun (WGS) entry which is preliminary data.</text>
</comment>
<evidence type="ECO:0000313" key="15">
    <source>
        <dbReference type="EMBL" id="MDJ1481623.1"/>
    </source>
</evidence>
<keyword evidence="5 15" id="KW-0560">Oxidoreductase</keyword>
<dbReference type="SUPFAM" id="SSF55347">
    <property type="entry name" value="Glyceraldehyde-3-phosphate dehydrogenase-like, C-terminal domain"/>
    <property type="match status" value="1"/>
</dbReference>
<keyword evidence="17" id="KW-1185">Reference proteome</keyword>
<evidence type="ECO:0000256" key="1">
    <source>
        <dbReference type="ARBA" id="ARBA00006642"/>
    </source>
</evidence>
<dbReference type="InterPro" id="IPR036291">
    <property type="entry name" value="NAD(P)-bd_dom_sf"/>
</dbReference>
<evidence type="ECO:0000256" key="4">
    <source>
        <dbReference type="ARBA" id="ARBA00022915"/>
    </source>
</evidence>
<evidence type="ECO:0000256" key="6">
    <source>
        <dbReference type="ARBA" id="ARBA00023027"/>
    </source>
</evidence>
<dbReference type="Gene3D" id="3.40.50.720">
    <property type="entry name" value="NAD(P)-binding Rossmann-like Domain"/>
    <property type="match status" value="1"/>
</dbReference>
<evidence type="ECO:0000256" key="10">
    <source>
        <dbReference type="ARBA" id="ARBA00049080"/>
    </source>
</evidence>
<evidence type="ECO:0000259" key="14">
    <source>
        <dbReference type="Pfam" id="PF05173"/>
    </source>
</evidence>
<dbReference type="GO" id="GO:0019877">
    <property type="term" value="P:diaminopimelate biosynthetic process"/>
    <property type="evidence" value="ECO:0007669"/>
    <property type="project" value="UniProtKB-KW"/>
</dbReference>
<evidence type="ECO:0000256" key="2">
    <source>
        <dbReference type="ARBA" id="ARBA00022605"/>
    </source>
</evidence>
<accession>A0AAE3U8X3</accession>
<protein>
    <recommendedName>
        <fullName evidence="9 12">4-hydroxy-tetrahydrodipicolinate reductase</fullName>
        <ecNumber evidence="9 12">1.17.1.8</ecNumber>
    </recommendedName>
</protein>
<dbReference type="PIRSF" id="PIRSF000161">
    <property type="entry name" value="DHPR"/>
    <property type="match status" value="1"/>
</dbReference>
<dbReference type="PANTHER" id="PTHR20836">
    <property type="entry name" value="DIHYDRODIPICOLINATE REDUCTASE"/>
    <property type="match status" value="1"/>
</dbReference>
<dbReference type="InterPro" id="IPR000846">
    <property type="entry name" value="DapB_N"/>
</dbReference>
<gene>
    <name evidence="15" type="primary">dapB</name>
    <name evidence="15" type="ORF">QNI16_14075</name>
    <name evidence="16" type="ORF">QNI19_01510</name>
</gene>
<comment type="pathway">
    <text evidence="8">Amino-acid biosynthesis; L-lysine biosynthesis via DAP pathway; (S)-tetrahydrodipicolinate from L-aspartate: step 4/4.</text>
</comment>
<evidence type="ECO:0000256" key="7">
    <source>
        <dbReference type="ARBA" id="ARBA00023154"/>
    </source>
</evidence>
<dbReference type="EMBL" id="JASJOS010000005">
    <property type="protein sequence ID" value="MDJ1481623.1"/>
    <property type="molecule type" value="Genomic_DNA"/>
</dbReference>
<keyword evidence="7" id="KW-0457">Lysine biosynthesis</keyword>
<organism evidence="15 18">
    <name type="scientific">Xanthocytophaga flava</name>
    <dbReference type="NCBI Taxonomy" id="3048013"/>
    <lineage>
        <taxon>Bacteria</taxon>
        <taxon>Pseudomonadati</taxon>
        <taxon>Bacteroidota</taxon>
        <taxon>Cytophagia</taxon>
        <taxon>Cytophagales</taxon>
        <taxon>Rhodocytophagaceae</taxon>
        <taxon>Xanthocytophaga</taxon>
    </lineage>
</organism>
<evidence type="ECO:0000256" key="11">
    <source>
        <dbReference type="ARBA" id="ARBA00049396"/>
    </source>
</evidence>
<comment type="catalytic activity">
    <reaction evidence="10">
        <text>(S)-2,3,4,5-tetrahydrodipicolinate + NADP(+) + H2O = (2S,4S)-4-hydroxy-2,3,4,5-tetrahydrodipicolinate + NADPH + H(+)</text>
        <dbReference type="Rhea" id="RHEA:35331"/>
        <dbReference type="ChEBI" id="CHEBI:15377"/>
        <dbReference type="ChEBI" id="CHEBI:15378"/>
        <dbReference type="ChEBI" id="CHEBI:16845"/>
        <dbReference type="ChEBI" id="CHEBI:57783"/>
        <dbReference type="ChEBI" id="CHEBI:58349"/>
        <dbReference type="ChEBI" id="CHEBI:67139"/>
        <dbReference type="EC" id="1.17.1.8"/>
    </reaction>
</comment>
<dbReference type="Gene3D" id="3.30.360.10">
    <property type="entry name" value="Dihydrodipicolinate Reductase, domain 2"/>
    <property type="match status" value="1"/>
</dbReference>
<evidence type="ECO:0000313" key="18">
    <source>
        <dbReference type="Proteomes" id="UP001241110"/>
    </source>
</evidence>
<evidence type="ECO:0000313" key="16">
    <source>
        <dbReference type="EMBL" id="MDJ1491586.1"/>
    </source>
</evidence>
<dbReference type="EC" id="1.17.1.8" evidence="9 12"/>
<dbReference type="Proteomes" id="UP001241110">
    <property type="component" value="Unassembled WGS sequence"/>
</dbReference>
<comment type="similarity">
    <text evidence="1">Belongs to the DapB family.</text>
</comment>
<keyword evidence="2" id="KW-0028">Amino-acid biosynthesis</keyword>
<dbReference type="PANTHER" id="PTHR20836:SF0">
    <property type="entry name" value="4-HYDROXY-TETRAHYDRODIPICOLINATE REDUCTASE 1, CHLOROPLASTIC-RELATED"/>
    <property type="match status" value="1"/>
</dbReference>
<evidence type="ECO:0000256" key="9">
    <source>
        <dbReference type="ARBA" id="ARBA00038983"/>
    </source>
</evidence>
<dbReference type="InterPro" id="IPR022663">
    <property type="entry name" value="DapB_C"/>
</dbReference>
<evidence type="ECO:0000313" key="17">
    <source>
        <dbReference type="Proteomes" id="UP001228581"/>
    </source>
</evidence>
<proteinExistence type="inferred from homology"/>
<evidence type="ECO:0000259" key="13">
    <source>
        <dbReference type="Pfam" id="PF01113"/>
    </source>
</evidence>
<dbReference type="GO" id="GO:0005829">
    <property type="term" value="C:cytosol"/>
    <property type="evidence" value="ECO:0007669"/>
    <property type="project" value="TreeGrafter"/>
</dbReference>
<dbReference type="EMBL" id="JASJOT010000001">
    <property type="protein sequence ID" value="MDJ1491586.1"/>
    <property type="molecule type" value="Genomic_DNA"/>
</dbReference>
<dbReference type="Pfam" id="PF01113">
    <property type="entry name" value="DapB_N"/>
    <property type="match status" value="1"/>
</dbReference>
<dbReference type="InterPro" id="IPR023940">
    <property type="entry name" value="DHDPR_bac"/>
</dbReference>
<dbReference type="GO" id="GO:0009089">
    <property type="term" value="P:lysine biosynthetic process via diaminopimelate"/>
    <property type="evidence" value="ECO:0007669"/>
    <property type="project" value="UniProtKB-UniRule"/>
</dbReference>
<dbReference type="NCBIfam" id="TIGR00036">
    <property type="entry name" value="dapB"/>
    <property type="match status" value="1"/>
</dbReference>
<feature type="domain" description="Dihydrodipicolinate reductase N-terminal" evidence="13">
    <location>
        <begin position="1"/>
        <end position="103"/>
    </location>
</feature>
<feature type="domain" description="Dihydrodipicolinate reductase C-terminal" evidence="14">
    <location>
        <begin position="106"/>
        <end position="236"/>
    </location>
</feature>
<evidence type="ECO:0000256" key="3">
    <source>
        <dbReference type="ARBA" id="ARBA00022857"/>
    </source>
</evidence>
<keyword evidence="3" id="KW-0521">NADP</keyword>
<comment type="catalytic activity">
    <reaction evidence="11">
        <text>(S)-2,3,4,5-tetrahydrodipicolinate + NAD(+) + H2O = (2S,4S)-4-hydroxy-2,3,4,5-tetrahydrodipicolinate + NADH + H(+)</text>
        <dbReference type="Rhea" id="RHEA:35323"/>
        <dbReference type="ChEBI" id="CHEBI:15377"/>
        <dbReference type="ChEBI" id="CHEBI:15378"/>
        <dbReference type="ChEBI" id="CHEBI:16845"/>
        <dbReference type="ChEBI" id="CHEBI:57540"/>
        <dbReference type="ChEBI" id="CHEBI:57945"/>
        <dbReference type="ChEBI" id="CHEBI:67139"/>
        <dbReference type="EC" id="1.17.1.8"/>
    </reaction>
</comment>
<dbReference type="AlphaFoldDB" id="A0AAE3U8X3"/>
<keyword evidence="4" id="KW-0220">Diaminopimelate biosynthesis</keyword>
<keyword evidence="6" id="KW-0520">NAD</keyword>
<evidence type="ECO:0000256" key="8">
    <source>
        <dbReference type="ARBA" id="ARBA00037922"/>
    </source>
</evidence>
<dbReference type="GO" id="GO:0008839">
    <property type="term" value="F:4-hydroxy-tetrahydrodipicolinate reductase"/>
    <property type="evidence" value="ECO:0007669"/>
    <property type="project" value="UniProtKB-UniRule"/>
</dbReference>